<comment type="caution">
    <text evidence="1">The sequence shown here is derived from an EMBL/GenBank/DDBJ whole genome shotgun (WGS) entry which is preliminary data.</text>
</comment>
<organism evidence="1 2">
    <name type="scientific">Aphanomyces astaci</name>
    <name type="common">Crayfish plague agent</name>
    <dbReference type="NCBI Taxonomy" id="112090"/>
    <lineage>
        <taxon>Eukaryota</taxon>
        <taxon>Sar</taxon>
        <taxon>Stramenopiles</taxon>
        <taxon>Oomycota</taxon>
        <taxon>Saprolegniomycetes</taxon>
        <taxon>Saprolegniales</taxon>
        <taxon>Verrucalvaceae</taxon>
        <taxon>Aphanomyces</taxon>
    </lineage>
</organism>
<dbReference type="AlphaFoldDB" id="A0A6A5ATX5"/>
<protein>
    <submittedName>
        <fullName evidence="1">Uncharacterized protein</fullName>
    </submittedName>
</protein>
<gene>
    <name evidence="1" type="ORF">AaE_003407</name>
</gene>
<evidence type="ECO:0000313" key="1">
    <source>
        <dbReference type="EMBL" id="KAF0761650.1"/>
    </source>
</evidence>
<name>A0A6A5ATX5_APHAT</name>
<accession>A0A6A5ATX5</accession>
<sequence>MQESEQCYGREGNNPVSNYRIRIATMTNEPTFTLVCGRGASLFVVVGGGVVVRVVTGTSVVATGGEVVVVAFDGADVSTVEVGEVFAGVGVGEEAVLVEIVGVSDGVDEPLVLAGPSAPALQVHVPPYQELAPFTNQ</sequence>
<dbReference type="EMBL" id="VJMI01008278">
    <property type="protein sequence ID" value="KAF0761650.1"/>
    <property type="molecule type" value="Genomic_DNA"/>
</dbReference>
<proteinExistence type="predicted"/>
<dbReference type="Proteomes" id="UP000469452">
    <property type="component" value="Unassembled WGS sequence"/>
</dbReference>
<feature type="non-terminal residue" evidence="1">
    <location>
        <position position="137"/>
    </location>
</feature>
<reference evidence="1 2" key="1">
    <citation type="submission" date="2019-06" db="EMBL/GenBank/DDBJ databases">
        <title>Genomics analysis of Aphanomyces spp. identifies a new class of oomycete effector associated with host adaptation.</title>
        <authorList>
            <person name="Gaulin E."/>
        </authorList>
    </citation>
    <scope>NUCLEOTIDE SEQUENCE [LARGE SCALE GENOMIC DNA]</scope>
    <source>
        <strain evidence="1 2">E</strain>
    </source>
</reference>
<evidence type="ECO:0000313" key="2">
    <source>
        <dbReference type="Proteomes" id="UP000469452"/>
    </source>
</evidence>